<feature type="region of interest" description="Disordered" evidence="2">
    <location>
        <begin position="261"/>
        <end position="300"/>
    </location>
</feature>
<feature type="region of interest" description="Disordered" evidence="2">
    <location>
        <begin position="96"/>
        <end position="134"/>
    </location>
</feature>
<dbReference type="GO" id="GO:0005737">
    <property type="term" value="C:cytoplasm"/>
    <property type="evidence" value="ECO:0007669"/>
    <property type="project" value="TreeGrafter"/>
</dbReference>
<evidence type="ECO:0000313" key="3">
    <source>
        <dbReference type="EMBL" id="KAF8695494.1"/>
    </source>
</evidence>
<evidence type="ECO:0000313" key="4">
    <source>
        <dbReference type="Proteomes" id="UP000636709"/>
    </source>
</evidence>
<feature type="compositionally biased region" description="Low complexity" evidence="2">
    <location>
        <begin position="175"/>
        <end position="203"/>
    </location>
</feature>
<keyword evidence="4" id="KW-1185">Reference proteome</keyword>
<dbReference type="GO" id="GO:0051225">
    <property type="term" value="P:spindle assembly"/>
    <property type="evidence" value="ECO:0007669"/>
    <property type="project" value="TreeGrafter"/>
</dbReference>
<dbReference type="GO" id="GO:0008017">
    <property type="term" value="F:microtubule binding"/>
    <property type="evidence" value="ECO:0007669"/>
    <property type="project" value="TreeGrafter"/>
</dbReference>
<gene>
    <name evidence="3" type="ORF">HU200_037440</name>
</gene>
<protein>
    <submittedName>
        <fullName evidence="3">Uncharacterized protein</fullName>
    </submittedName>
</protein>
<dbReference type="GO" id="GO:0005880">
    <property type="term" value="C:nuclear microtubule"/>
    <property type="evidence" value="ECO:0007669"/>
    <property type="project" value="TreeGrafter"/>
</dbReference>
<feature type="region of interest" description="Disordered" evidence="2">
    <location>
        <begin position="175"/>
        <end position="247"/>
    </location>
</feature>
<proteinExistence type="inferred from homology"/>
<name>A0A835EMR2_9POAL</name>
<comment type="caution">
    <text evidence="3">The sequence shown here is derived from an EMBL/GenBank/DDBJ whole genome shotgun (WGS) entry which is preliminary data.</text>
</comment>
<feature type="compositionally biased region" description="Low complexity" evidence="2">
    <location>
        <begin position="99"/>
        <end position="108"/>
    </location>
</feature>
<dbReference type="OrthoDB" id="1924320at2759"/>
<sequence>MVDATVAAPPLDVNARRHRHRAAALSNANSNNAAKTVASRYLSPFSKPATSSISSATASRPPRAVATNAMASCGSATTTTTTRTLAVAFQSPAYSLDTSSRARSASPVAVPPAPTPEKKKKKQSGAAGTAAGSAKVFDASQNTYRWQPSAPAAKHGPSRRASVDGGANEYLLALSSSSSDETDTSSSSGEGAIAPPRRSVGSGPPRPYPIRSVITGSSARFTMGTRSDRFGYPATPSPSPAPVKKKKKSLFNGLLSSPFVRSSLNKQPSPSKPVASAFRRTASSTPARGSTDGDAKLRPPAAINKAEEEHRLRILYTQHLQWRLVNAQAGAALSSQTNAAERTLSGAWISILRLRKSVAVRKMQLQLLRNNCKLFPVLRGQCRDLLSILASMHVSGEVQQPTRSKDTAEPKKSSAFSVFFRLLSLVSAECSGWWK</sequence>
<dbReference type="PANTHER" id="PTHR31807">
    <property type="entry name" value="AUGMIN FAMILY MEMBER"/>
    <property type="match status" value="1"/>
</dbReference>
<dbReference type="AlphaFoldDB" id="A0A835EMR2"/>
<dbReference type="PANTHER" id="PTHR31807:SF22">
    <property type="entry name" value="OS07G0115600 PROTEIN"/>
    <property type="match status" value="1"/>
</dbReference>
<accession>A0A835EMR2</accession>
<comment type="similarity">
    <text evidence="1">Belongs to the QWRF family.</text>
</comment>
<dbReference type="Proteomes" id="UP000636709">
    <property type="component" value="Unassembled WGS sequence"/>
</dbReference>
<dbReference type="InterPro" id="IPR007573">
    <property type="entry name" value="QWRF"/>
</dbReference>
<dbReference type="Pfam" id="PF04484">
    <property type="entry name" value="QWRF"/>
    <property type="match status" value="1"/>
</dbReference>
<organism evidence="3 4">
    <name type="scientific">Digitaria exilis</name>
    <dbReference type="NCBI Taxonomy" id="1010633"/>
    <lineage>
        <taxon>Eukaryota</taxon>
        <taxon>Viridiplantae</taxon>
        <taxon>Streptophyta</taxon>
        <taxon>Embryophyta</taxon>
        <taxon>Tracheophyta</taxon>
        <taxon>Spermatophyta</taxon>
        <taxon>Magnoliopsida</taxon>
        <taxon>Liliopsida</taxon>
        <taxon>Poales</taxon>
        <taxon>Poaceae</taxon>
        <taxon>PACMAD clade</taxon>
        <taxon>Panicoideae</taxon>
        <taxon>Panicodae</taxon>
        <taxon>Paniceae</taxon>
        <taxon>Anthephorinae</taxon>
        <taxon>Digitaria</taxon>
    </lineage>
</organism>
<evidence type="ECO:0000256" key="1">
    <source>
        <dbReference type="ARBA" id="ARBA00010016"/>
    </source>
</evidence>
<feature type="compositionally biased region" description="Low complexity" evidence="2">
    <location>
        <begin position="124"/>
        <end position="134"/>
    </location>
</feature>
<evidence type="ECO:0000256" key="2">
    <source>
        <dbReference type="SAM" id="MobiDB-lite"/>
    </source>
</evidence>
<dbReference type="EMBL" id="JACEFO010001888">
    <property type="protein sequence ID" value="KAF8695494.1"/>
    <property type="molecule type" value="Genomic_DNA"/>
</dbReference>
<reference evidence="3" key="1">
    <citation type="submission" date="2020-07" db="EMBL/GenBank/DDBJ databases">
        <title>Genome sequence and genetic diversity analysis of an under-domesticated orphan crop, white fonio (Digitaria exilis).</title>
        <authorList>
            <person name="Bennetzen J.L."/>
            <person name="Chen S."/>
            <person name="Ma X."/>
            <person name="Wang X."/>
            <person name="Yssel A.E.J."/>
            <person name="Chaluvadi S.R."/>
            <person name="Johnson M."/>
            <person name="Gangashetty P."/>
            <person name="Hamidou F."/>
            <person name="Sanogo M.D."/>
            <person name="Zwaenepoel A."/>
            <person name="Wallace J."/>
            <person name="Van De Peer Y."/>
            <person name="Van Deynze A."/>
        </authorList>
    </citation>
    <scope>NUCLEOTIDE SEQUENCE</scope>
    <source>
        <tissue evidence="3">Leaves</tissue>
    </source>
</reference>